<dbReference type="GO" id="GO:0005102">
    <property type="term" value="F:signaling receptor binding"/>
    <property type="evidence" value="ECO:0007669"/>
    <property type="project" value="TreeGrafter"/>
</dbReference>
<dbReference type="Proteomes" id="UP000694546">
    <property type="component" value="Chromosome 7"/>
</dbReference>
<reference evidence="4" key="1">
    <citation type="submission" date="2025-08" db="UniProtKB">
        <authorList>
            <consortium name="Ensembl"/>
        </authorList>
    </citation>
    <scope>IDENTIFICATION</scope>
</reference>
<feature type="transmembrane region" description="Helical" evidence="2">
    <location>
        <begin position="243"/>
        <end position="264"/>
    </location>
</feature>
<evidence type="ECO:0000313" key="5">
    <source>
        <dbReference type="Proteomes" id="UP000694546"/>
    </source>
</evidence>
<protein>
    <recommendedName>
        <fullName evidence="3">Immunoglobulin domain-containing protein</fullName>
    </recommendedName>
</protein>
<name>A0A8C5AFU4_GADMO</name>
<evidence type="ECO:0000259" key="3">
    <source>
        <dbReference type="SMART" id="SM00409"/>
    </source>
</evidence>
<accession>A0A8C5AFU4</accession>
<keyword evidence="2" id="KW-1133">Transmembrane helix</keyword>
<dbReference type="GO" id="GO:0002355">
    <property type="term" value="P:detection of tumor cell"/>
    <property type="evidence" value="ECO:0007669"/>
    <property type="project" value="TreeGrafter"/>
</dbReference>
<dbReference type="SMART" id="SM00409">
    <property type="entry name" value="IG"/>
    <property type="match status" value="1"/>
</dbReference>
<feature type="region of interest" description="Disordered" evidence="1">
    <location>
        <begin position="330"/>
        <end position="357"/>
    </location>
</feature>
<feature type="domain" description="Immunoglobulin" evidence="3">
    <location>
        <begin position="13"/>
        <end position="104"/>
    </location>
</feature>
<dbReference type="AlphaFoldDB" id="A0A8C5AFU4"/>
<dbReference type="InterPro" id="IPR003599">
    <property type="entry name" value="Ig_sub"/>
</dbReference>
<dbReference type="InterPro" id="IPR013783">
    <property type="entry name" value="Ig-like_fold"/>
</dbReference>
<keyword evidence="2" id="KW-0812">Transmembrane</keyword>
<dbReference type="PANTHER" id="PTHR47118">
    <property type="entry name" value="CYTOTOXIC AND REGULATORY T-CELL MOLECULE"/>
    <property type="match status" value="1"/>
</dbReference>
<dbReference type="Ensembl" id="ENSGMOT00000059359.1">
    <property type="protein sequence ID" value="ENSGMOP00000029195.1"/>
    <property type="gene ID" value="ENSGMOG00000036835.1"/>
</dbReference>
<dbReference type="Gene3D" id="2.60.40.10">
    <property type="entry name" value="Immunoglobulins"/>
    <property type="match status" value="1"/>
</dbReference>
<organism evidence="4 5">
    <name type="scientific">Gadus morhua</name>
    <name type="common">Atlantic cod</name>
    <dbReference type="NCBI Taxonomy" id="8049"/>
    <lineage>
        <taxon>Eukaryota</taxon>
        <taxon>Metazoa</taxon>
        <taxon>Chordata</taxon>
        <taxon>Craniata</taxon>
        <taxon>Vertebrata</taxon>
        <taxon>Euteleostomi</taxon>
        <taxon>Actinopterygii</taxon>
        <taxon>Neopterygii</taxon>
        <taxon>Teleostei</taxon>
        <taxon>Neoteleostei</taxon>
        <taxon>Acanthomorphata</taxon>
        <taxon>Zeiogadaria</taxon>
        <taxon>Gadariae</taxon>
        <taxon>Gadiformes</taxon>
        <taxon>Gadoidei</taxon>
        <taxon>Gadidae</taxon>
        <taxon>Gadus</taxon>
    </lineage>
</organism>
<dbReference type="GO" id="GO:0002860">
    <property type="term" value="P:positive regulation of natural killer cell mediated cytotoxicity directed against tumor cell target"/>
    <property type="evidence" value="ECO:0007669"/>
    <property type="project" value="TreeGrafter"/>
</dbReference>
<dbReference type="PANTHER" id="PTHR47118:SF1">
    <property type="entry name" value="CYTOTOXIC AND REGULATORY T-CELL MOLECULE"/>
    <property type="match status" value="1"/>
</dbReference>
<evidence type="ECO:0000313" key="4">
    <source>
        <dbReference type="Ensembl" id="ENSGMOP00000029195.1"/>
    </source>
</evidence>
<keyword evidence="2" id="KW-0472">Membrane</keyword>
<dbReference type="InterPro" id="IPR053096">
    <property type="entry name" value="CRTAM"/>
</dbReference>
<keyword evidence="5" id="KW-1185">Reference proteome</keyword>
<reference evidence="4" key="2">
    <citation type="submission" date="2025-09" db="UniProtKB">
        <authorList>
            <consortium name="Ensembl"/>
        </authorList>
    </citation>
    <scope>IDENTIFICATION</scope>
</reference>
<dbReference type="SUPFAM" id="SSF48726">
    <property type="entry name" value="Immunoglobulin"/>
    <property type="match status" value="1"/>
</dbReference>
<dbReference type="OMA" id="GVYKCFY"/>
<proteinExistence type="predicted"/>
<dbReference type="InterPro" id="IPR036179">
    <property type="entry name" value="Ig-like_dom_sf"/>
</dbReference>
<dbReference type="GO" id="GO:0008037">
    <property type="term" value="P:cell recognition"/>
    <property type="evidence" value="ECO:0007669"/>
    <property type="project" value="TreeGrafter"/>
</dbReference>
<dbReference type="GO" id="GO:0005886">
    <property type="term" value="C:plasma membrane"/>
    <property type="evidence" value="ECO:0007669"/>
    <property type="project" value="TreeGrafter"/>
</dbReference>
<sequence>RSINLQLCVCVWRWGVTLMKGSTLTLSCPLDNAISAEWQNPHGIMFFNHEKGLGIKDRRFTIEKLSSKWFDISVSDVTFKDGGDYRCTQYGSVVTKKVFKVTVLGELFVIISKSTFQSALLQAFLYINYNLFYPSHTLRITAKPHHTYENHSGKHNSEDLLRFEALKTDKLCCIVPQPHLNTEPLMNCVKVRATCDLQTCTSRLTTPMIKCSCPNSAKMCFDMLPGNLEEMEKRSGEKANGTLLIFLVTCLIVALSVVVLFLAIKLRRAHIHWKRENEDSDPSIESNKSKSSDEERWWMGIFNIAFTKYVTEEPTGVSIVTTPDAMPTKVNLPPVEASPSHFSPHYDAPAPVRETEL</sequence>
<dbReference type="GeneTree" id="ENSGT00940000159804"/>
<evidence type="ECO:0000256" key="2">
    <source>
        <dbReference type="SAM" id="Phobius"/>
    </source>
</evidence>
<evidence type="ECO:0000256" key="1">
    <source>
        <dbReference type="SAM" id="MobiDB-lite"/>
    </source>
</evidence>